<dbReference type="RefSeq" id="WP_184175746.1">
    <property type="nucleotide sequence ID" value="NZ_JACHGF010000005.1"/>
</dbReference>
<reference evidence="2 3" key="1">
    <citation type="submission" date="2020-08" db="EMBL/GenBank/DDBJ databases">
        <title>Genomic Encyclopedia of Type Strains, Phase IV (KMG-IV): sequencing the most valuable type-strain genomes for metagenomic binning, comparative biology and taxonomic classification.</title>
        <authorList>
            <person name="Goeker M."/>
        </authorList>
    </citation>
    <scope>NUCLEOTIDE SEQUENCE [LARGE SCALE GENOMIC DNA]</scope>
    <source>
        <strain evidence="2 3">DSM 105074</strain>
    </source>
</reference>
<comment type="caution">
    <text evidence="2">The sequence shown here is derived from an EMBL/GenBank/DDBJ whole genome shotgun (WGS) entry which is preliminary data.</text>
</comment>
<dbReference type="PANTHER" id="PTHR38482:SF1">
    <property type="entry name" value="DMT FAMILY PROTEIN"/>
    <property type="match status" value="1"/>
</dbReference>
<proteinExistence type="predicted"/>
<dbReference type="AlphaFoldDB" id="A0A840U0X2"/>
<dbReference type="Pfam" id="PF04342">
    <property type="entry name" value="DMT_6"/>
    <property type="match status" value="1"/>
</dbReference>
<dbReference type="InterPro" id="IPR007437">
    <property type="entry name" value="DUF486"/>
</dbReference>
<keyword evidence="3" id="KW-1185">Reference proteome</keyword>
<keyword evidence="1" id="KW-0472">Membrane</keyword>
<dbReference type="EMBL" id="JACHGF010000005">
    <property type="protein sequence ID" value="MBB5285519.1"/>
    <property type="molecule type" value="Genomic_DNA"/>
</dbReference>
<accession>A0A840U0X2</accession>
<keyword evidence="1" id="KW-0812">Transmembrane</keyword>
<evidence type="ECO:0000313" key="3">
    <source>
        <dbReference type="Proteomes" id="UP000557307"/>
    </source>
</evidence>
<feature type="transmembrane region" description="Helical" evidence="1">
    <location>
        <begin position="33"/>
        <end position="53"/>
    </location>
</feature>
<evidence type="ECO:0000313" key="2">
    <source>
        <dbReference type="EMBL" id="MBB5285519.1"/>
    </source>
</evidence>
<protein>
    <recommendedName>
        <fullName evidence="4">DMT family protein</fullName>
    </recommendedName>
</protein>
<organism evidence="2 3">
    <name type="scientific">Rhabdobacter roseus</name>
    <dbReference type="NCBI Taxonomy" id="1655419"/>
    <lineage>
        <taxon>Bacteria</taxon>
        <taxon>Pseudomonadati</taxon>
        <taxon>Bacteroidota</taxon>
        <taxon>Cytophagia</taxon>
        <taxon>Cytophagales</taxon>
        <taxon>Cytophagaceae</taxon>
        <taxon>Rhabdobacter</taxon>
    </lineage>
</organism>
<evidence type="ECO:0008006" key="4">
    <source>
        <dbReference type="Google" id="ProtNLM"/>
    </source>
</evidence>
<dbReference type="PIRSF" id="PIRSF021239">
    <property type="entry name" value="UCP021239"/>
    <property type="match status" value="1"/>
</dbReference>
<dbReference type="PANTHER" id="PTHR38482">
    <property type="entry name" value="DMT FAMILY PROTEIN"/>
    <property type="match status" value="1"/>
</dbReference>
<feature type="transmembrane region" description="Helical" evidence="1">
    <location>
        <begin position="65"/>
        <end position="83"/>
    </location>
</feature>
<dbReference type="Proteomes" id="UP000557307">
    <property type="component" value="Unassembled WGS sequence"/>
</dbReference>
<name>A0A840U0X2_9BACT</name>
<feature type="transmembrane region" description="Helical" evidence="1">
    <location>
        <begin position="89"/>
        <end position="106"/>
    </location>
</feature>
<evidence type="ECO:0000256" key="1">
    <source>
        <dbReference type="SAM" id="Phobius"/>
    </source>
</evidence>
<keyword evidence="1" id="KW-1133">Transmembrane helix</keyword>
<gene>
    <name evidence="2" type="ORF">HNQ92_003676</name>
</gene>
<sequence>MRTILLLFLSNLFMTTAWYWHLKFRETQLWKVILISWLIAFAEYCIAVPANRIGSYQFNAFELKTIQEVVSLGVFVGFAILYLKEPLRWNYLVGFALICLAVFFIFKKW</sequence>